<proteinExistence type="predicted"/>
<comment type="caution">
    <text evidence="3">The sequence shown here is derived from an EMBL/GenBank/DDBJ whole genome shotgun (WGS) entry which is preliminary data.</text>
</comment>
<organism evidence="3 4">
    <name type="scientific">Brooklawnia cerclae</name>
    <dbReference type="NCBI Taxonomy" id="349934"/>
    <lineage>
        <taxon>Bacteria</taxon>
        <taxon>Bacillati</taxon>
        <taxon>Actinomycetota</taxon>
        <taxon>Actinomycetes</taxon>
        <taxon>Propionibacteriales</taxon>
        <taxon>Propionibacteriaceae</taxon>
        <taxon>Brooklawnia</taxon>
    </lineage>
</organism>
<dbReference type="SUPFAM" id="SSF55920">
    <property type="entry name" value="Creatinase/aminopeptidase"/>
    <property type="match status" value="1"/>
</dbReference>
<dbReference type="PANTHER" id="PTHR46112">
    <property type="entry name" value="AMINOPEPTIDASE"/>
    <property type="match status" value="1"/>
</dbReference>
<dbReference type="SUPFAM" id="SSF53092">
    <property type="entry name" value="Creatinase/prolidase N-terminal domain"/>
    <property type="match status" value="1"/>
</dbReference>
<evidence type="ECO:0000259" key="1">
    <source>
        <dbReference type="Pfam" id="PF00557"/>
    </source>
</evidence>
<dbReference type="EMBL" id="JAAMOZ010000001">
    <property type="protein sequence ID" value="NIH57773.1"/>
    <property type="molecule type" value="Genomic_DNA"/>
</dbReference>
<dbReference type="GO" id="GO:0004177">
    <property type="term" value="F:aminopeptidase activity"/>
    <property type="evidence" value="ECO:0007669"/>
    <property type="project" value="UniProtKB-KW"/>
</dbReference>
<dbReference type="CDD" id="cd01066">
    <property type="entry name" value="APP_MetAP"/>
    <property type="match status" value="1"/>
</dbReference>
<dbReference type="Gene3D" id="3.90.230.10">
    <property type="entry name" value="Creatinase/methionine aminopeptidase superfamily"/>
    <property type="match status" value="1"/>
</dbReference>
<sequence length="384" mass="40723">MTNTQAPRARQERFASAMEAREYDFCVVSAPAAVAYLTDVDPRGFSDHGTTVLVDRDANTVLVTSDADGAAVAASGYQGRVTHWSHGPSALADREAVMRGLAVGLPYGQEARGAFDWRSRAVWEPFVSRAHPGWVIGEAEQVLADASRVKDEDELRRLRQAANLADIGYTAVVDRMTPDLRVHEIVRNVDRSLRAAGGGGYWSPLEEPAGVTGWSHYPHGSIVTLFDRLPETGVLDVAQLLPFGIHPLSENYAGAIAATIALSEPGPALRSQASQLTDAMQAAIARIGPGVTTGEVHAAFASVLADHGTTPAEDVIGYGLGTGLTYPLIAAGTSDVLEPGMVFTVRASSDVPGVPGIVYQTSLVVTGTGHELLNIVPLRLIHLY</sequence>
<keyword evidence="4" id="KW-1185">Reference proteome</keyword>
<accession>A0ABX0SKC2</accession>
<dbReference type="Pfam" id="PF00557">
    <property type="entry name" value="Peptidase_M24"/>
    <property type="match status" value="1"/>
</dbReference>
<dbReference type="PANTHER" id="PTHR46112:SF3">
    <property type="entry name" value="AMINOPEPTIDASE YPDF"/>
    <property type="match status" value="1"/>
</dbReference>
<gene>
    <name evidence="3" type="ORF">FB473_002418</name>
</gene>
<name>A0ABX0SKC2_9ACTN</name>
<dbReference type="InterPro" id="IPR000994">
    <property type="entry name" value="Pept_M24"/>
</dbReference>
<dbReference type="InterPro" id="IPR000587">
    <property type="entry name" value="Creatinase_N"/>
</dbReference>
<evidence type="ECO:0000313" key="3">
    <source>
        <dbReference type="EMBL" id="NIH57773.1"/>
    </source>
</evidence>
<dbReference type="InterPro" id="IPR036005">
    <property type="entry name" value="Creatinase/aminopeptidase-like"/>
</dbReference>
<keyword evidence="3" id="KW-0378">Hydrolase</keyword>
<dbReference type="InterPro" id="IPR029149">
    <property type="entry name" value="Creatin/AminoP/Spt16_N"/>
</dbReference>
<dbReference type="Gene3D" id="3.40.350.10">
    <property type="entry name" value="Creatinase/prolidase N-terminal domain"/>
    <property type="match status" value="1"/>
</dbReference>
<protein>
    <submittedName>
        <fullName evidence="3">Xaa-Pro aminopeptidase</fullName>
    </submittedName>
</protein>
<reference evidence="3 4" key="1">
    <citation type="submission" date="2020-02" db="EMBL/GenBank/DDBJ databases">
        <title>Sequencing the genomes of 1000 actinobacteria strains.</title>
        <authorList>
            <person name="Klenk H.-P."/>
        </authorList>
    </citation>
    <scope>NUCLEOTIDE SEQUENCE [LARGE SCALE GENOMIC DNA]</scope>
    <source>
        <strain evidence="3 4">DSM 19609</strain>
    </source>
</reference>
<keyword evidence="3" id="KW-0645">Protease</keyword>
<dbReference type="Pfam" id="PF01321">
    <property type="entry name" value="Creatinase_N"/>
    <property type="match status" value="1"/>
</dbReference>
<evidence type="ECO:0000259" key="2">
    <source>
        <dbReference type="Pfam" id="PF01321"/>
    </source>
</evidence>
<feature type="domain" description="Peptidase M24" evidence="1">
    <location>
        <begin position="157"/>
        <end position="366"/>
    </location>
</feature>
<dbReference type="RefSeq" id="WP_167168025.1">
    <property type="nucleotide sequence ID" value="NZ_BAAAOO010000007.1"/>
</dbReference>
<dbReference type="InterPro" id="IPR050659">
    <property type="entry name" value="Peptidase_M24B"/>
</dbReference>
<feature type="domain" description="Creatinase N-terminal" evidence="2">
    <location>
        <begin position="10"/>
        <end position="86"/>
    </location>
</feature>
<dbReference type="Proteomes" id="UP000749311">
    <property type="component" value="Unassembled WGS sequence"/>
</dbReference>
<evidence type="ECO:0000313" key="4">
    <source>
        <dbReference type="Proteomes" id="UP000749311"/>
    </source>
</evidence>
<keyword evidence="3" id="KW-0031">Aminopeptidase</keyword>